<organism evidence="1 2">
    <name type="scientific">Pistacia atlantica</name>
    <dbReference type="NCBI Taxonomy" id="434234"/>
    <lineage>
        <taxon>Eukaryota</taxon>
        <taxon>Viridiplantae</taxon>
        <taxon>Streptophyta</taxon>
        <taxon>Embryophyta</taxon>
        <taxon>Tracheophyta</taxon>
        <taxon>Spermatophyta</taxon>
        <taxon>Magnoliopsida</taxon>
        <taxon>eudicotyledons</taxon>
        <taxon>Gunneridae</taxon>
        <taxon>Pentapetalae</taxon>
        <taxon>rosids</taxon>
        <taxon>malvids</taxon>
        <taxon>Sapindales</taxon>
        <taxon>Anacardiaceae</taxon>
        <taxon>Pistacia</taxon>
    </lineage>
</organism>
<dbReference type="Proteomes" id="UP001164250">
    <property type="component" value="Chromosome 9"/>
</dbReference>
<sequence>MLRRKKKICFLRWCGYQILIYPSIFLFEAASFGKTNIDPTAYSGVLLGNCYGMGGVGKIILQAHTNMKNDVNSLDERTMGWTNALSMSDFIPP</sequence>
<gene>
    <name evidence="1" type="ORF">Patl1_32879</name>
</gene>
<keyword evidence="2" id="KW-1185">Reference proteome</keyword>
<reference evidence="2" key="1">
    <citation type="journal article" date="2023" name="G3 (Bethesda)">
        <title>Genome assembly and association tests identify interacting loci associated with vigor, precocity, and sex in interspecific pistachio rootstocks.</title>
        <authorList>
            <person name="Palmer W."/>
            <person name="Jacygrad E."/>
            <person name="Sagayaradj S."/>
            <person name="Cavanaugh K."/>
            <person name="Han R."/>
            <person name="Bertier L."/>
            <person name="Beede B."/>
            <person name="Kafkas S."/>
            <person name="Golino D."/>
            <person name="Preece J."/>
            <person name="Michelmore R."/>
        </authorList>
    </citation>
    <scope>NUCLEOTIDE SEQUENCE [LARGE SCALE GENOMIC DNA]</scope>
</reference>
<dbReference type="EMBL" id="CM047905">
    <property type="protein sequence ID" value="KAJ0088899.1"/>
    <property type="molecule type" value="Genomic_DNA"/>
</dbReference>
<proteinExistence type="predicted"/>
<name>A0ACC1AQB4_9ROSI</name>
<accession>A0ACC1AQB4</accession>
<evidence type="ECO:0000313" key="1">
    <source>
        <dbReference type="EMBL" id="KAJ0088899.1"/>
    </source>
</evidence>
<evidence type="ECO:0000313" key="2">
    <source>
        <dbReference type="Proteomes" id="UP001164250"/>
    </source>
</evidence>
<comment type="caution">
    <text evidence="1">The sequence shown here is derived from an EMBL/GenBank/DDBJ whole genome shotgun (WGS) entry which is preliminary data.</text>
</comment>
<protein>
    <submittedName>
        <fullName evidence="1">Uncharacterized protein</fullName>
    </submittedName>
</protein>